<evidence type="ECO:0000259" key="2">
    <source>
        <dbReference type="Pfam" id="PF02481"/>
    </source>
</evidence>
<sequence>MASDETPELLDEIWWNSVSEPSDAHLDLLRLHLGDEEAKSWILASEPVIPQCLRNEEEVFRSCWKRWRPRALAANPHVELEILNKIGGRIVLPSDPDWPGGFEKLGESQPRMLWVIGEMPKSPAIAIVGARASSHYGNEVASELASELSHRGYCTISGGAIGIDTAVHQGSVNVRGQTCAYMAGGLGNLYPASNSDLFRAILRCGGALVSEVPCTFRPAKWRFLGRNRLIAAAAAGVVVVEASPRSGALATARWALEMGTPVGGVPGSVYSEASRGVHELLRNGGILVRDWADVVDMIGEKLPEENQMPLFGDPTVLDDGIDALEPLMRRVFEALPQRRSMTIERAAVAAGLDEESVKIALVRLQLEGYVANDERGWHRSKSPHR</sequence>
<dbReference type="SUPFAM" id="SSF102405">
    <property type="entry name" value="MCP/YpsA-like"/>
    <property type="match status" value="1"/>
</dbReference>
<dbReference type="InterPro" id="IPR057666">
    <property type="entry name" value="DrpA_SLOG"/>
</dbReference>
<dbReference type="GO" id="GO:0009294">
    <property type="term" value="P:DNA-mediated transformation"/>
    <property type="evidence" value="ECO:0007669"/>
    <property type="project" value="InterPro"/>
</dbReference>
<gene>
    <name evidence="3" type="ORF">AOLFYP35_01543</name>
</gene>
<feature type="domain" description="Smf/DprA SLOG" evidence="2">
    <location>
        <begin position="90"/>
        <end position="297"/>
    </location>
</feature>
<dbReference type="Pfam" id="PF02481">
    <property type="entry name" value="DNA_processg_A"/>
    <property type="match status" value="1"/>
</dbReference>
<dbReference type="NCBIfam" id="TIGR00732">
    <property type="entry name" value="dprA"/>
    <property type="match status" value="1"/>
</dbReference>
<comment type="similarity">
    <text evidence="1">Belongs to the DprA/Smf family.</text>
</comment>
<evidence type="ECO:0000256" key="1">
    <source>
        <dbReference type="ARBA" id="ARBA00006525"/>
    </source>
</evidence>
<protein>
    <recommendedName>
        <fullName evidence="2">Smf/DprA SLOG domain-containing protein</fullName>
    </recommendedName>
</protein>
<dbReference type="PANTHER" id="PTHR43022:SF1">
    <property type="entry name" value="PROTEIN SMF"/>
    <property type="match status" value="1"/>
</dbReference>
<accession>A0A6N2U0S6</accession>
<dbReference type="AlphaFoldDB" id="A0A6N2U0S6"/>
<proteinExistence type="inferred from homology"/>
<dbReference type="InterPro" id="IPR003488">
    <property type="entry name" value="DprA"/>
</dbReference>
<organism evidence="3">
    <name type="scientific">Schaalia odontolytica</name>
    <dbReference type="NCBI Taxonomy" id="1660"/>
    <lineage>
        <taxon>Bacteria</taxon>
        <taxon>Bacillati</taxon>
        <taxon>Actinomycetota</taxon>
        <taxon>Actinomycetes</taxon>
        <taxon>Actinomycetales</taxon>
        <taxon>Actinomycetaceae</taxon>
        <taxon>Schaalia</taxon>
    </lineage>
</organism>
<reference evidence="3" key="1">
    <citation type="submission" date="2019-11" db="EMBL/GenBank/DDBJ databases">
        <authorList>
            <person name="Feng L."/>
        </authorList>
    </citation>
    <scope>NUCLEOTIDE SEQUENCE</scope>
    <source>
        <strain evidence="3">AodontolyticusLFYP35</strain>
    </source>
</reference>
<dbReference type="Gene3D" id="3.40.50.450">
    <property type="match status" value="1"/>
</dbReference>
<dbReference type="PANTHER" id="PTHR43022">
    <property type="entry name" value="PROTEIN SMF"/>
    <property type="match status" value="1"/>
</dbReference>
<name>A0A6N2U0S6_9ACTO</name>
<dbReference type="EMBL" id="CACRSM010000003">
    <property type="protein sequence ID" value="VYT10253.1"/>
    <property type="molecule type" value="Genomic_DNA"/>
</dbReference>
<evidence type="ECO:0000313" key="3">
    <source>
        <dbReference type="EMBL" id="VYT10253.1"/>
    </source>
</evidence>